<comment type="caution">
    <text evidence="2">The sequence shown here is derived from an EMBL/GenBank/DDBJ whole genome shotgun (WGS) entry which is preliminary data.</text>
</comment>
<evidence type="ECO:0000256" key="1">
    <source>
        <dbReference type="SAM" id="MobiDB-lite"/>
    </source>
</evidence>
<gene>
    <name evidence="2" type="ORF">QO011_005308</name>
</gene>
<evidence type="ECO:0000313" key="2">
    <source>
        <dbReference type="EMBL" id="MDQ0472279.1"/>
    </source>
</evidence>
<name>A0ABU0JDC6_9HYPH</name>
<dbReference type="RefSeq" id="WP_307278856.1">
    <property type="nucleotide sequence ID" value="NZ_JAUSVX010000011.1"/>
</dbReference>
<evidence type="ECO:0000313" key="3">
    <source>
        <dbReference type="Proteomes" id="UP001242480"/>
    </source>
</evidence>
<keyword evidence="3" id="KW-1185">Reference proteome</keyword>
<sequence length="311" mass="33150">MAERRAAPSAIPAWLLRPTVPPAMLLQGDEPRLPAPQRRSDRMAKRAHPALTSLERVVLLALVVAAVLAAGLHRSVEANEAVCRFYRVQPKTLIVSDAPGGTRFIDMLTGADLVCVVGRERRSGRDWALVGDKRGPGARKPIGGWVDLRALVALTAAEARGLDDAVPPAAAQQAETSPPAAPEEKLDGAMMSNAPTKAAPTAASTATARGTMKDIPEDILFDQLLDDGPPEVKGHSIAELITSVPLVAPIPGMDPAAWQQPCSSCHKWDKAQLCKQGKVYAGTPETEDRNAHPFGTAFKIMLEHWAKGGCR</sequence>
<protein>
    <recommendedName>
        <fullName evidence="4">SH3 domain-containing protein</fullName>
    </recommendedName>
</protein>
<organism evidence="2 3">
    <name type="scientific">Labrys wisconsinensis</name>
    <dbReference type="NCBI Taxonomy" id="425677"/>
    <lineage>
        <taxon>Bacteria</taxon>
        <taxon>Pseudomonadati</taxon>
        <taxon>Pseudomonadota</taxon>
        <taxon>Alphaproteobacteria</taxon>
        <taxon>Hyphomicrobiales</taxon>
        <taxon>Xanthobacteraceae</taxon>
        <taxon>Labrys</taxon>
    </lineage>
</organism>
<reference evidence="2 3" key="1">
    <citation type="submission" date="2023-07" db="EMBL/GenBank/DDBJ databases">
        <title>Genomic Encyclopedia of Type Strains, Phase IV (KMG-IV): sequencing the most valuable type-strain genomes for metagenomic binning, comparative biology and taxonomic classification.</title>
        <authorList>
            <person name="Goeker M."/>
        </authorList>
    </citation>
    <scope>NUCLEOTIDE SEQUENCE [LARGE SCALE GENOMIC DNA]</scope>
    <source>
        <strain evidence="2 3">DSM 19619</strain>
    </source>
</reference>
<proteinExistence type="predicted"/>
<feature type="region of interest" description="Disordered" evidence="1">
    <location>
        <begin position="166"/>
        <end position="186"/>
    </location>
</feature>
<dbReference type="Proteomes" id="UP001242480">
    <property type="component" value="Unassembled WGS sequence"/>
</dbReference>
<dbReference type="EMBL" id="JAUSVX010000011">
    <property type="protein sequence ID" value="MDQ0472279.1"/>
    <property type="molecule type" value="Genomic_DNA"/>
</dbReference>
<accession>A0ABU0JDC6</accession>
<evidence type="ECO:0008006" key="4">
    <source>
        <dbReference type="Google" id="ProtNLM"/>
    </source>
</evidence>